<organism evidence="2 3">
    <name type="scientific">Streptomyces zhihengii</name>
    <dbReference type="NCBI Taxonomy" id="1818004"/>
    <lineage>
        <taxon>Bacteria</taxon>
        <taxon>Bacillati</taxon>
        <taxon>Actinomycetota</taxon>
        <taxon>Actinomycetes</taxon>
        <taxon>Kitasatosporales</taxon>
        <taxon>Streptomycetaceae</taxon>
        <taxon>Streptomyces</taxon>
    </lineage>
</organism>
<dbReference type="Pfam" id="PF12802">
    <property type="entry name" value="MarR_2"/>
    <property type="match status" value="1"/>
</dbReference>
<dbReference type="EMBL" id="JAFEJA010000001">
    <property type="protein sequence ID" value="MBM9617870.1"/>
    <property type="molecule type" value="Genomic_DNA"/>
</dbReference>
<feature type="domain" description="HTH marR-type" evidence="1">
    <location>
        <begin position="34"/>
        <end position="132"/>
    </location>
</feature>
<evidence type="ECO:0000313" key="3">
    <source>
        <dbReference type="Proteomes" id="UP000664109"/>
    </source>
</evidence>
<proteinExistence type="predicted"/>
<protein>
    <submittedName>
        <fullName evidence="2">MarR family transcriptional regulator</fullName>
    </submittedName>
</protein>
<comment type="caution">
    <text evidence="2">The sequence shown here is derived from an EMBL/GenBank/DDBJ whole genome shotgun (WGS) entry which is preliminary data.</text>
</comment>
<reference evidence="2 3" key="1">
    <citation type="journal article" date="2016" name="Arch. Microbiol.">
        <title>Streptomyces zhihengii sp. nov., isolated from rhizospheric soil of Psammosilene tunicoides.</title>
        <authorList>
            <person name="Huang M.J."/>
            <person name="Fei J.J."/>
            <person name="Salam N."/>
            <person name="Kim C.J."/>
            <person name="Hozzein W.N."/>
            <person name="Xiao M."/>
            <person name="Huang H.Q."/>
            <person name="Li W.J."/>
        </authorList>
    </citation>
    <scope>NUCLEOTIDE SEQUENCE [LARGE SCALE GENOMIC DNA]</scope>
    <source>
        <strain evidence="2 3">YIM T102</strain>
    </source>
</reference>
<dbReference type="InterPro" id="IPR036388">
    <property type="entry name" value="WH-like_DNA-bd_sf"/>
</dbReference>
<dbReference type="Gene3D" id="1.10.10.10">
    <property type="entry name" value="Winged helix-like DNA-binding domain superfamily/Winged helix DNA-binding domain"/>
    <property type="match status" value="1"/>
</dbReference>
<keyword evidence="3" id="KW-1185">Reference proteome</keyword>
<evidence type="ECO:0000259" key="1">
    <source>
        <dbReference type="SMART" id="SM00347"/>
    </source>
</evidence>
<evidence type="ECO:0000313" key="2">
    <source>
        <dbReference type="EMBL" id="MBM9617870.1"/>
    </source>
</evidence>
<sequence>MPHPSHAAPGPELLGTRLRLLLSLLDSGVAAVYEDLGLADVRPRWVPYLRTLAAEGPSSVQALAAATGVTHSAASQTVAQLVREGLATVAPGADARQRVATLTDRARGLLPSLDAEWEATAAAAAAFEAELSYPLSALVGEALDALERLPMRERVARAAPHLIRPAE</sequence>
<accession>A0ABS2UJZ5</accession>
<dbReference type="SUPFAM" id="SSF46785">
    <property type="entry name" value="Winged helix' DNA-binding domain"/>
    <property type="match status" value="1"/>
</dbReference>
<gene>
    <name evidence="2" type="ORF">JE024_03780</name>
</gene>
<dbReference type="RefSeq" id="WP_205372200.1">
    <property type="nucleotide sequence ID" value="NZ_JAFEJA010000001.1"/>
</dbReference>
<dbReference type="SMART" id="SM00347">
    <property type="entry name" value="HTH_MARR"/>
    <property type="match status" value="1"/>
</dbReference>
<dbReference type="InterPro" id="IPR036390">
    <property type="entry name" value="WH_DNA-bd_sf"/>
</dbReference>
<name>A0ABS2UJZ5_9ACTN</name>
<dbReference type="InterPro" id="IPR000835">
    <property type="entry name" value="HTH_MarR-typ"/>
</dbReference>
<dbReference type="Proteomes" id="UP000664109">
    <property type="component" value="Unassembled WGS sequence"/>
</dbReference>